<dbReference type="EMBL" id="AVPE01000013">
    <property type="protein sequence ID" value="KGX90749.1"/>
    <property type="molecule type" value="Genomic_DNA"/>
</dbReference>
<dbReference type="OrthoDB" id="2083716at2"/>
<dbReference type="STRING" id="1385510.GCA_000425205_03096"/>
<dbReference type="Proteomes" id="UP000030528">
    <property type="component" value="Unassembled WGS sequence"/>
</dbReference>
<gene>
    <name evidence="1" type="ORF">N781_06290</name>
</gene>
<proteinExistence type="predicted"/>
<accession>A0A0A5GFG4</accession>
<comment type="caution">
    <text evidence="1">The sequence shown here is derived from an EMBL/GenBank/DDBJ whole genome shotgun (WGS) entry which is preliminary data.</text>
</comment>
<organism evidence="1 2">
    <name type="scientific">Pontibacillus halophilus JSM 076056 = DSM 19796</name>
    <dbReference type="NCBI Taxonomy" id="1385510"/>
    <lineage>
        <taxon>Bacteria</taxon>
        <taxon>Bacillati</taxon>
        <taxon>Bacillota</taxon>
        <taxon>Bacilli</taxon>
        <taxon>Bacillales</taxon>
        <taxon>Bacillaceae</taxon>
        <taxon>Pontibacillus</taxon>
    </lineage>
</organism>
<reference evidence="1 2" key="1">
    <citation type="submission" date="2013-08" db="EMBL/GenBank/DDBJ databases">
        <authorList>
            <person name="Huang J."/>
            <person name="Wang G."/>
        </authorList>
    </citation>
    <scope>NUCLEOTIDE SEQUENCE [LARGE SCALE GENOMIC DNA]</scope>
    <source>
        <strain evidence="1 2">JSM 076056</strain>
    </source>
</reference>
<evidence type="ECO:0000313" key="2">
    <source>
        <dbReference type="Proteomes" id="UP000030528"/>
    </source>
</evidence>
<evidence type="ECO:0000313" key="1">
    <source>
        <dbReference type="EMBL" id="KGX90749.1"/>
    </source>
</evidence>
<dbReference type="RefSeq" id="WP_154655250.1">
    <property type="nucleotide sequence ID" value="NZ_AULI01000013.1"/>
</dbReference>
<keyword evidence="2" id="KW-1185">Reference proteome</keyword>
<name>A0A0A5GFG4_9BACI</name>
<protein>
    <submittedName>
        <fullName evidence="1">Uncharacterized protein</fullName>
    </submittedName>
</protein>
<dbReference type="AlphaFoldDB" id="A0A0A5GFG4"/>
<sequence length="48" mass="5324">MVKCNFEKGRRGLGVYGTGRSDKLDGKDNTLRIKRVALPMIDGEVTID</sequence>